<proteinExistence type="inferred from homology"/>
<dbReference type="InterPro" id="IPR015422">
    <property type="entry name" value="PyrdxlP-dep_Trfase_small"/>
</dbReference>
<dbReference type="InterPro" id="IPR004839">
    <property type="entry name" value="Aminotransferase_I/II_large"/>
</dbReference>
<accession>A0A7Y6A1W2</accession>
<dbReference type="Gene3D" id="3.40.640.10">
    <property type="entry name" value="Type I PLP-dependent aspartate aminotransferase-like (Major domain)"/>
    <property type="match status" value="1"/>
</dbReference>
<dbReference type="EC" id="2.6.1.-" evidence="5"/>
<comment type="caution">
    <text evidence="7">The sequence shown here is derived from an EMBL/GenBank/DDBJ whole genome shotgun (WGS) entry which is preliminary data.</text>
</comment>
<dbReference type="PANTHER" id="PTHR43525:SF2">
    <property type="entry name" value="CYSTATHIONINE BETA-LYASE-RELATED"/>
    <property type="match status" value="1"/>
</dbReference>
<sequence length="353" mass="36795">MDVPQPEPVIRAVSDALRAGDTGYDEGGPLAEAFAGFAAERYGWDVDVPATRTVPDVMLGIVELLGLLTDPGDAVVINPPVYPPFRGFVEHAGRRVVTAPLRPDGRLDLEVLGEAFTQARSDGRRAAYLLCHPHNPTGTLHTAAELRAVGELAAQHGVRVVADEIHAPLIPTAADGSAPHFVPATTQIPDAIALHSASKAFNLAGLRAALAIPGPAAAHDLARLPELVGHGVMHLGAVAQAAALRDCGPWLDDVLRGLGDNQRLLAALLADAIPDAVWAVPEATYFAWIDLRAAPAVRAGADPARLALRRGRVALNQGTTFGVEGTGFVRLNLAASTATLTEAVSRTALALAN</sequence>
<evidence type="ECO:0000256" key="5">
    <source>
        <dbReference type="RuleBase" id="RU000481"/>
    </source>
</evidence>
<dbReference type="EMBL" id="JABMCI010000060">
    <property type="protein sequence ID" value="NUU17147.1"/>
    <property type="molecule type" value="Genomic_DNA"/>
</dbReference>
<dbReference type="GO" id="GO:0030170">
    <property type="term" value="F:pyridoxal phosphate binding"/>
    <property type="evidence" value="ECO:0007669"/>
    <property type="project" value="InterPro"/>
</dbReference>
<dbReference type="CDD" id="cd00609">
    <property type="entry name" value="AAT_like"/>
    <property type="match status" value="1"/>
</dbReference>
<comment type="cofactor">
    <cofactor evidence="1 5">
        <name>pyridoxal 5'-phosphate</name>
        <dbReference type="ChEBI" id="CHEBI:597326"/>
    </cofactor>
</comment>
<keyword evidence="8" id="KW-1185">Reference proteome</keyword>
<keyword evidence="2" id="KW-0663">Pyridoxal phosphate</keyword>
<dbReference type="InterPro" id="IPR004838">
    <property type="entry name" value="NHTrfase_class1_PyrdxlP-BS"/>
</dbReference>
<gene>
    <name evidence="7" type="ORF">HP550_07780</name>
</gene>
<dbReference type="GO" id="GO:0008483">
    <property type="term" value="F:transaminase activity"/>
    <property type="evidence" value="ECO:0007669"/>
    <property type="project" value="UniProtKB-KW"/>
</dbReference>
<evidence type="ECO:0000256" key="1">
    <source>
        <dbReference type="ARBA" id="ARBA00001933"/>
    </source>
</evidence>
<dbReference type="Pfam" id="PF00155">
    <property type="entry name" value="Aminotran_1_2"/>
    <property type="match status" value="1"/>
</dbReference>
<name>A0A7Y6A1W2_9CELL</name>
<dbReference type="Gene3D" id="3.90.1150.10">
    <property type="entry name" value="Aspartate Aminotransferase, domain 1"/>
    <property type="match status" value="1"/>
</dbReference>
<feature type="domain" description="Aminotransferase class I/classII large" evidence="6">
    <location>
        <begin position="61"/>
        <end position="345"/>
    </location>
</feature>
<dbReference type="AlphaFoldDB" id="A0A7Y6A1W2"/>
<evidence type="ECO:0000313" key="7">
    <source>
        <dbReference type="EMBL" id="NUU17147.1"/>
    </source>
</evidence>
<dbReference type="InterPro" id="IPR051798">
    <property type="entry name" value="Class-II_PLP-Dep_Aminotrans"/>
</dbReference>
<dbReference type="PROSITE" id="PS00105">
    <property type="entry name" value="AA_TRANSFER_CLASS_1"/>
    <property type="match status" value="1"/>
</dbReference>
<dbReference type="PANTHER" id="PTHR43525">
    <property type="entry name" value="PROTEIN MALY"/>
    <property type="match status" value="1"/>
</dbReference>
<keyword evidence="3" id="KW-0456">Lyase</keyword>
<evidence type="ECO:0000259" key="6">
    <source>
        <dbReference type="Pfam" id="PF00155"/>
    </source>
</evidence>
<dbReference type="Proteomes" id="UP000565724">
    <property type="component" value="Unassembled WGS sequence"/>
</dbReference>
<reference evidence="7 8" key="1">
    <citation type="submission" date="2020-05" db="EMBL/GenBank/DDBJ databases">
        <title>Genome Sequencing of Type Strains.</title>
        <authorList>
            <person name="Lemaire J.F."/>
            <person name="Inderbitzin P."/>
            <person name="Gregorio O.A."/>
            <person name="Collins S.B."/>
            <person name="Wespe N."/>
            <person name="Knight-Connoni V."/>
        </authorList>
    </citation>
    <scope>NUCLEOTIDE SEQUENCE [LARGE SCALE GENOMIC DNA]</scope>
    <source>
        <strain evidence="7 8">ATCC 25174</strain>
    </source>
</reference>
<evidence type="ECO:0000313" key="8">
    <source>
        <dbReference type="Proteomes" id="UP000565724"/>
    </source>
</evidence>
<dbReference type="InterPro" id="IPR015421">
    <property type="entry name" value="PyrdxlP-dep_Trfase_major"/>
</dbReference>
<evidence type="ECO:0000256" key="2">
    <source>
        <dbReference type="ARBA" id="ARBA00022898"/>
    </source>
</evidence>
<protein>
    <recommendedName>
        <fullName evidence="5">Aminotransferase</fullName>
        <ecNumber evidence="5">2.6.1.-</ecNumber>
    </recommendedName>
</protein>
<organism evidence="7 8">
    <name type="scientific">Cellulomonas humilata</name>
    <dbReference type="NCBI Taxonomy" id="144055"/>
    <lineage>
        <taxon>Bacteria</taxon>
        <taxon>Bacillati</taxon>
        <taxon>Actinomycetota</taxon>
        <taxon>Actinomycetes</taxon>
        <taxon>Micrococcales</taxon>
        <taxon>Cellulomonadaceae</taxon>
        <taxon>Cellulomonas</taxon>
    </lineage>
</organism>
<dbReference type="SUPFAM" id="SSF53383">
    <property type="entry name" value="PLP-dependent transferases"/>
    <property type="match status" value="1"/>
</dbReference>
<dbReference type="GO" id="GO:0016829">
    <property type="term" value="F:lyase activity"/>
    <property type="evidence" value="ECO:0007669"/>
    <property type="project" value="UniProtKB-KW"/>
</dbReference>
<keyword evidence="5 7" id="KW-0032">Aminotransferase</keyword>
<evidence type="ECO:0000256" key="4">
    <source>
        <dbReference type="ARBA" id="ARBA00037974"/>
    </source>
</evidence>
<keyword evidence="5 7" id="KW-0808">Transferase</keyword>
<dbReference type="InterPro" id="IPR015424">
    <property type="entry name" value="PyrdxlP-dep_Trfase"/>
</dbReference>
<comment type="similarity">
    <text evidence="4">Belongs to the class-II pyridoxal-phosphate-dependent aminotransferase family. MalY/PatB cystathionine beta-lyase subfamily.</text>
</comment>
<evidence type="ECO:0000256" key="3">
    <source>
        <dbReference type="ARBA" id="ARBA00023239"/>
    </source>
</evidence>
<comment type="similarity">
    <text evidence="5">Belongs to the class-I pyridoxal-phosphate-dependent aminotransferase family.</text>
</comment>